<dbReference type="PATRIC" id="fig|213810.4.peg.1939"/>
<reference evidence="3" key="1">
    <citation type="submission" date="2010-03" db="EMBL/GenBank/DDBJ databases">
        <title>The genome sequence of Ruminococcus sp. 18P13.</title>
        <authorList>
            <consortium name="metaHIT consortium -- http://www.metahit.eu/"/>
            <person name="Pajon A."/>
            <person name="Turner K."/>
            <person name="Parkhill J."/>
            <person name="Bernalier A."/>
        </authorList>
    </citation>
    <scope>NUCLEOTIDE SEQUENCE [LARGE SCALE GENOMIC DNA]</scope>
    <source>
        <strain evidence="3">Type strain: 18P13</strain>
    </source>
</reference>
<reference evidence="3" key="2">
    <citation type="submission" date="2010-03" db="EMBL/GenBank/DDBJ databases">
        <authorList>
            <person name="Pajon A."/>
        </authorList>
    </citation>
    <scope>NUCLEOTIDE SEQUENCE</scope>
    <source>
        <strain evidence="3">Type strain: 18P13</strain>
    </source>
</reference>
<dbReference type="EMBL" id="FP929052">
    <property type="protein sequence ID" value="CBL18078.1"/>
    <property type="molecule type" value="Genomic_DNA"/>
</dbReference>
<dbReference type="STRING" id="213810.RUM_20520"/>
<dbReference type="AlphaFoldDB" id="D4LEN3"/>
<dbReference type="InterPro" id="IPR011703">
    <property type="entry name" value="ATPase_AAA-3"/>
</dbReference>
<organism evidence="3 4">
    <name type="scientific">Ruminococcus champanellensis (strain DSM 18848 / JCM 17042 / KCTC 15320 / 18P13)</name>
    <dbReference type="NCBI Taxonomy" id="213810"/>
    <lineage>
        <taxon>Bacteria</taxon>
        <taxon>Bacillati</taxon>
        <taxon>Bacillota</taxon>
        <taxon>Clostridia</taxon>
        <taxon>Eubacteriales</taxon>
        <taxon>Oscillospiraceae</taxon>
        <taxon>Ruminococcus</taxon>
    </lineage>
</organism>
<dbReference type="PANTHER" id="PTHR42759:SF5">
    <property type="entry name" value="METHANOL DEHYDROGENASE REGULATOR"/>
    <property type="match status" value="1"/>
</dbReference>
<gene>
    <name evidence="3" type="ordered locus">RUM_20520</name>
</gene>
<evidence type="ECO:0000313" key="3">
    <source>
        <dbReference type="EMBL" id="CBL18078.1"/>
    </source>
</evidence>
<evidence type="ECO:0000313" key="4">
    <source>
        <dbReference type="Proteomes" id="UP000007054"/>
    </source>
</evidence>
<keyword evidence="4" id="KW-1185">Reference proteome</keyword>
<dbReference type="Pfam" id="PF07726">
    <property type="entry name" value="AAA_3"/>
    <property type="match status" value="1"/>
</dbReference>
<name>D4LEN3_RUMC1</name>
<feature type="domain" description="ChlI/MoxR AAA lid" evidence="2">
    <location>
        <begin position="234"/>
        <end position="304"/>
    </location>
</feature>
<evidence type="ECO:0000259" key="1">
    <source>
        <dbReference type="Pfam" id="PF07726"/>
    </source>
</evidence>
<accession>D4LEN3</accession>
<dbReference type="BioCyc" id="RCHA213810:RUM_RS09955-MONOMER"/>
<dbReference type="PIRSF" id="PIRSF002849">
    <property type="entry name" value="AAA_ATPase_chaperone_MoxR_prd"/>
    <property type="match status" value="1"/>
</dbReference>
<dbReference type="Gene3D" id="1.10.8.80">
    <property type="entry name" value="Magnesium chelatase subunit I, C-Terminal domain"/>
    <property type="match status" value="1"/>
</dbReference>
<sequence length="320" mass="35551">MEEQIQSAITQTKQIIREVKKAVVGKDETVIKVLLAMLAGGHILIEDIPGVGKTTLALAISKAMHLVHHRMQFTPDVMPADVTGFTIYNKQTGSFDYKPGVVMCNLFLADEINRTSSKTQSALLEVMEEGSVTIDGVTRVLPKPFLVIATQNPIGSVGTQMLPESQLDRFMIKLNMGYPDLQSEVDILKARHSENPIDHVHQVASAEDIVRLQRQTEQIYVDDRIYNYIASLAQATRQHQMLRLGISPRGTLALTAAAKATALLRGRDYVTSDDVRFMLRDVFAHRLLLSTKARMQEITVEQVIGDVVRQVPVPVIGDEI</sequence>
<dbReference type="EC" id="3.6.3.-" evidence="3"/>
<dbReference type="InterPro" id="IPR027417">
    <property type="entry name" value="P-loop_NTPase"/>
</dbReference>
<keyword evidence="3" id="KW-0378">Hydrolase</keyword>
<dbReference type="CDD" id="cd00009">
    <property type="entry name" value="AAA"/>
    <property type="match status" value="1"/>
</dbReference>
<protein>
    <submittedName>
        <fullName evidence="3">MoxR-like ATPases</fullName>
        <ecNumber evidence="3">3.6.3.-</ecNumber>
    </submittedName>
</protein>
<proteinExistence type="predicted"/>
<dbReference type="Pfam" id="PF17863">
    <property type="entry name" value="AAA_lid_2"/>
    <property type="match status" value="1"/>
</dbReference>
<dbReference type="Proteomes" id="UP000007054">
    <property type="component" value="Chromosome"/>
</dbReference>
<dbReference type="KEGG" id="rch:RUM_20520"/>
<dbReference type="InterPro" id="IPR050764">
    <property type="entry name" value="CbbQ/NirQ/NorQ/GpvN"/>
</dbReference>
<dbReference type="PANTHER" id="PTHR42759">
    <property type="entry name" value="MOXR FAMILY PROTEIN"/>
    <property type="match status" value="1"/>
</dbReference>
<dbReference type="OrthoDB" id="9808397at2"/>
<evidence type="ECO:0000259" key="2">
    <source>
        <dbReference type="Pfam" id="PF17863"/>
    </source>
</evidence>
<dbReference type="HOGENOM" id="CLU_034716_2_0_9"/>
<dbReference type="InterPro" id="IPR041628">
    <property type="entry name" value="ChlI/MoxR_AAA_lid"/>
</dbReference>
<dbReference type="GO" id="GO:0016887">
    <property type="term" value="F:ATP hydrolysis activity"/>
    <property type="evidence" value="ECO:0007669"/>
    <property type="project" value="InterPro"/>
</dbReference>
<dbReference type="GO" id="GO:0005524">
    <property type="term" value="F:ATP binding"/>
    <property type="evidence" value="ECO:0007669"/>
    <property type="project" value="InterPro"/>
</dbReference>
<dbReference type="SUPFAM" id="SSF52540">
    <property type="entry name" value="P-loop containing nucleoside triphosphate hydrolases"/>
    <property type="match status" value="1"/>
</dbReference>
<feature type="domain" description="ATPase AAA-3" evidence="1">
    <location>
        <begin position="42"/>
        <end position="172"/>
    </location>
</feature>
<dbReference type="Gene3D" id="3.40.50.300">
    <property type="entry name" value="P-loop containing nucleotide triphosphate hydrolases"/>
    <property type="match status" value="1"/>
</dbReference>